<name>A0A835IF71_9MAGN</name>
<sequence length="128" mass="14836">MAVWRIFACTSHQLAYKFPVAERQWPKMGKFEGFKEMRKFGLLVRFDSALTGPTFLVDGWDDPRLPTVQGVVRRGVNFVALKAFLYEKEYDQYQILVMFDEVLEHDVVAKASTGTRISFKLASIHLWT</sequence>
<dbReference type="GO" id="GO:0006412">
    <property type="term" value="P:translation"/>
    <property type="evidence" value="ECO:0007669"/>
    <property type="project" value="UniProtKB-KW"/>
</dbReference>
<evidence type="ECO:0000313" key="3">
    <source>
        <dbReference type="Proteomes" id="UP000631114"/>
    </source>
</evidence>
<keyword evidence="1" id="KW-0648">Protein biosynthesis</keyword>
<protein>
    <submittedName>
        <fullName evidence="2">Uncharacterized protein</fullName>
    </submittedName>
</protein>
<dbReference type="AlphaFoldDB" id="A0A835IF71"/>
<reference evidence="2 3" key="1">
    <citation type="submission" date="2020-10" db="EMBL/GenBank/DDBJ databases">
        <title>The Coptis chinensis genome and diversification of protoberbering-type alkaloids.</title>
        <authorList>
            <person name="Wang B."/>
            <person name="Shu S."/>
            <person name="Song C."/>
            <person name="Liu Y."/>
        </authorList>
    </citation>
    <scope>NUCLEOTIDE SEQUENCE [LARGE SCALE GENOMIC DNA]</scope>
    <source>
        <strain evidence="2">HL-2020</strain>
        <tissue evidence="2">Leaf</tissue>
    </source>
</reference>
<dbReference type="Gene3D" id="1.10.1160.10">
    <property type="entry name" value="Glutamyl-trna Synthetase, Domain 2"/>
    <property type="match status" value="1"/>
</dbReference>
<keyword evidence="3" id="KW-1185">Reference proteome</keyword>
<proteinExistence type="predicted"/>
<gene>
    <name evidence="2" type="ORF">IFM89_039037</name>
</gene>
<dbReference type="Proteomes" id="UP000631114">
    <property type="component" value="Unassembled WGS sequence"/>
</dbReference>
<dbReference type="EMBL" id="JADFTS010000003">
    <property type="protein sequence ID" value="KAF9617855.1"/>
    <property type="molecule type" value="Genomic_DNA"/>
</dbReference>
<evidence type="ECO:0000256" key="1">
    <source>
        <dbReference type="ARBA" id="ARBA00022917"/>
    </source>
</evidence>
<dbReference type="InterPro" id="IPR020061">
    <property type="entry name" value="Glu_tRNA_lig_a-bdl"/>
</dbReference>
<dbReference type="GO" id="GO:0005524">
    <property type="term" value="F:ATP binding"/>
    <property type="evidence" value="ECO:0007669"/>
    <property type="project" value="InterPro"/>
</dbReference>
<accession>A0A835IF71</accession>
<organism evidence="2 3">
    <name type="scientific">Coptis chinensis</name>
    <dbReference type="NCBI Taxonomy" id="261450"/>
    <lineage>
        <taxon>Eukaryota</taxon>
        <taxon>Viridiplantae</taxon>
        <taxon>Streptophyta</taxon>
        <taxon>Embryophyta</taxon>
        <taxon>Tracheophyta</taxon>
        <taxon>Spermatophyta</taxon>
        <taxon>Magnoliopsida</taxon>
        <taxon>Ranunculales</taxon>
        <taxon>Ranunculaceae</taxon>
        <taxon>Coptidoideae</taxon>
        <taxon>Coptis</taxon>
    </lineage>
</organism>
<evidence type="ECO:0000313" key="2">
    <source>
        <dbReference type="EMBL" id="KAF9617855.1"/>
    </source>
</evidence>
<comment type="caution">
    <text evidence="2">The sequence shown here is derived from an EMBL/GenBank/DDBJ whole genome shotgun (WGS) entry which is preliminary data.</text>
</comment>